<dbReference type="Pfam" id="PF13649">
    <property type="entry name" value="Methyltransf_25"/>
    <property type="match status" value="1"/>
</dbReference>
<feature type="domain" description="Methyltransferase" evidence="1">
    <location>
        <begin position="44"/>
        <end position="100"/>
    </location>
</feature>
<dbReference type="CDD" id="cd02440">
    <property type="entry name" value="AdoMet_MTases"/>
    <property type="match status" value="1"/>
</dbReference>
<reference evidence="2 3" key="1">
    <citation type="submission" date="2022-03" db="EMBL/GenBank/DDBJ databases">
        <title>Pseudonocardia alaer sp. nov., a novel actinomycete isolated from reed forest soil.</title>
        <authorList>
            <person name="Wang L."/>
        </authorList>
    </citation>
    <scope>NUCLEOTIDE SEQUENCE [LARGE SCALE GENOMIC DNA]</scope>
    <source>
        <strain evidence="2 3">Y-16303</strain>
    </source>
</reference>
<dbReference type="GO" id="GO:0032259">
    <property type="term" value="P:methylation"/>
    <property type="evidence" value="ECO:0007669"/>
    <property type="project" value="UniProtKB-KW"/>
</dbReference>
<dbReference type="InterPro" id="IPR029063">
    <property type="entry name" value="SAM-dependent_MTases_sf"/>
</dbReference>
<organism evidence="2 3">
    <name type="scientific">Pseudonocardia alaniniphila</name>
    <dbReference type="NCBI Taxonomy" id="75291"/>
    <lineage>
        <taxon>Bacteria</taxon>
        <taxon>Bacillati</taxon>
        <taxon>Actinomycetota</taxon>
        <taxon>Actinomycetes</taxon>
        <taxon>Pseudonocardiales</taxon>
        <taxon>Pseudonocardiaceae</taxon>
        <taxon>Pseudonocardia</taxon>
    </lineage>
</organism>
<dbReference type="RefSeq" id="WP_241039013.1">
    <property type="nucleotide sequence ID" value="NZ_BAAAJF010000004.1"/>
</dbReference>
<dbReference type="Proteomes" id="UP001299970">
    <property type="component" value="Unassembled WGS sequence"/>
</dbReference>
<dbReference type="EMBL" id="JAKXMK010000019">
    <property type="protein sequence ID" value="MCH6168372.1"/>
    <property type="molecule type" value="Genomic_DNA"/>
</dbReference>
<gene>
    <name evidence="2" type="ORF">MMF94_21995</name>
</gene>
<dbReference type="SUPFAM" id="SSF53335">
    <property type="entry name" value="S-adenosyl-L-methionine-dependent methyltransferases"/>
    <property type="match status" value="1"/>
</dbReference>
<keyword evidence="2" id="KW-0808">Transferase</keyword>
<evidence type="ECO:0000313" key="2">
    <source>
        <dbReference type="EMBL" id="MCH6168372.1"/>
    </source>
</evidence>
<comment type="caution">
    <text evidence="2">The sequence shown here is derived from an EMBL/GenBank/DDBJ whole genome shotgun (WGS) entry which is preliminary data.</text>
</comment>
<evidence type="ECO:0000313" key="3">
    <source>
        <dbReference type="Proteomes" id="UP001299970"/>
    </source>
</evidence>
<accession>A0ABS9TIK6</accession>
<name>A0ABS9TIK6_9PSEU</name>
<proteinExistence type="predicted"/>
<evidence type="ECO:0000259" key="1">
    <source>
        <dbReference type="Pfam" id="PF13649"/>
    </source>
</evidence>
<dbReference type="InterPro" id="IPR041698">
    <property type="entry name" value="Methyltransf_25"/>
</dbReference>
<sequence length="192" mass="20366">MRDGRILLREFLRAPTQVATVTASSEALVATMLAPHVIGDGSVVVELGAGTGHVTDTLQRRLAGRGRHIAIEINPTLARRLAARHPAVTVVCADAAELPDVLRTHGVAKADSICSLLPWAAYASAPIPAISAAALAPTGTFTQVSLLVTHLLPPARRQERDLRAAFAELTVSPPVWRNLPPARVLAGRRPRT</sequence>
<keyword evidence="3" id="KW-1185">Reference proteome</keyword>
<dbReference type="Gene3D" id="3.40.50.150">
    <property type="entry name" value="Vaccinia Virus protein VP39"/>
    <property type="match status" value="1"/>
</dbReference>
<dbReference type="GO" id="GO:0008168">
    <property type="term" value="F:methyltransferase activity"/>
    <property type="evidence" value="ECO:0007669"/>
    <property type="project" value="UniProtKB-KW"/>
</dbReference>
<protein>
    <submittedName>
        <fullName evidence="2">Methyltransferase domain-containing protein</fullName>
    </submittedName>
</protein>
<keyword evidence="2" id="KW-0489">Methyltransferase</keyword>